<dbReference type="EMBL" id="MAAX01000124">
    <property type="protein sequence ID" value="OUS14417.1"/>
    <property type="molecule type" value="Genomic_DNA"/>
</dbReference>
<sequence length="369" mass="42001">MQKSKNILIAPLNWGLGHATRCIPIIDAVLENGDIPIIASDGQALHLLKKEYATATFIELPSYDIEYAKEGENLKLKMLKDSPKIWKAIRNEHKVLHEIIHEYKIDGIISDNRLGLYSNLIPSVIITHQLQVLSGSTTWLSTQLHLHYIKKYDYCWIPDIDEVENLTGKLSHNDDYEIEKVYLGPLSRFKKTGSYQKKYDLMVLLSGPEPQRSILEKKLIEELKRYSGQVLFISGKIEEEQKVTKKGHITFYNYLSTSGLQKALDRSELILSRSGYTTIMDLQKLGKKAFFIPTPGQFEQEYLAQLLEQKNIVPQASQSDFKIEMLDRVDDYRGLSSIQSSMTSISSILKATFSSVNENSDPIPNSLST</sequence>
<dbReference type="AlphaFoldDB" id="A0A1Z8AVQ9"/>
<proteinExistence type="predicted"/>
<name>A0A1Z8AVQ9_9FLAO</name>
<protein>
    <submittedName>
        <fullName evidence="2">Glycosyltransferase</fullName>
    </submittedName>
</protein>
<feature type="domain" description="Glycosyl transferase family 28 C-terminal" evidence="1">
    <location>
        <begin position="215"/>
        <end position="327"/>
    </location>
</feature>
<accession>A0A1Z8AVQ9</accession>
<reference evidence="3" key="1">
    <citation type="journal article" date="2017" name="Proc. Natl. Acad. Sci. U.S.A.">
        <title>Simulation of Deepwater Horizon oil plume reveals substrate specialization within a complex community of hydrocarbon-degraders.</title>
        <authorList>
            <person name="Hu P."/>
            <person name="Dubinsky E.A."/>
            <person name="Probst A.J."/>
            <person name="Wang J."/>
            <person name="Sieber C.M.K."/>
            <person name="Tom L.M."/>
            <person name="Gardinali P."/>
            <person name="Banfield J.F."/>
            <person name="Atlas R.M."/>
            <person name="Andersen G.L."/>
        </authorList>
    </citation>
    <scope>NUCLEOTIDE SEQUENCE [LARGE SCALE GENOMIC DNA]</scope>
</reference>
<organism evidence="2 3">
    <name type="scientific">Nonlabens dokdonensis</name>
    <dbReference type="NCBI Taxonomy" id="328515"/>
    <lineage>
        <taxon>Bacteria</taxon>
        <taxon>Pseudomonadati</taxon>
        <taxon>Bacteroidota</taxon>
        <taxon>Flavobacteriia</taxon>
        <taxon>Flavobacteriales</taxon>
        <taxon>Flavobacteriaceae</taxon>
        <taxon>Nonlabens</taxon>
    </lineage>
</organism>
<evidence type="ECO:0000259" key="1">
    <source>
        <dbReference type="Pfam" id="PF04101"/>
    </source>
</evidence>
<dbReference type="SUPFAM" id="SSF53756">
    <property type="entry name" value="UDP-Glycosyltransferase/glycogen phosphorylase"/>
    <property type="match status" value="1"/>
</dbReference>
<gene>
    <name evidence="2" type="ORF">A9Q93_08295</name>
</gene>
<dbReference type="Pfam" id="PF04101">
    <property type="entry name" value="Glyco_tran_28_C"/>
    <property type="match status" value="1"/>
</dbReference>
<evidence type="ECO:0000313" key="3">
    <source>
        <dbReference type="Proteomes" id="UP000196102"/>
    </source>
</evidence>
<keyword evidence="2" id="KW-0808">Transferase</keyword>
<evidence type="ECO:0000313" key="2">
    <source>
        <dbReference type="EMBL" id="OUS14417.1"/>
    </source>
</evidence>
<dbReference type="InterPro" id="IPR007235">
    <property type="entry name" value="Glyco_trans_28_C"/>
</dbReference>
<dbReference type="Proteomes" id="UP000196102">
    <property type="component" value="Unassembled WGS sequence"/>
</dbReference>
<dbReference type="RefSeq" id="WP_303686951.1">
    <property type="nucleotide sequence ID" value="NZ_CAJXYO010000008.1"/>
</dbReference>
<dbReference type="Gene3D" id="3.40.50.2000">
    <property type="entry name" value="Glycogen Phosphorylase B"/>
    <property type="match status" value="1"/>
</dbReference>
<dbReference type="GO" id="GO:0016758">
    <property type="term" value="F:hexosyltransferase activity"/>
    <property type="evidence" value="ECO:0007669"/>
    <property type="project" value="InterPro"/>
</dbReference>
<comment type="caution">
    <text evidence="2">The sequence shown here is derived from an EMBL/GenBank/DDBJ whole genome shotgun (WGS) entry which is preliminary data.</text>
</comment>